<organism evidence="1 2">
    <name type="scientific">Fusarium decemcellulare</name>
    <dbReference type="NCBI Taxonomy" id="57161"/>
    <lineage>
        <taxon>Eukaryota</taxon>
        <taxon>Fungi</taxon>
        <taxon>Dikarya</taxon>
        <taxon>Ascomycota</taxon>
        <taxon>Pezizomycotina</taxon>
        <taxon>Sordariomycetes</taxon>
        <taxon>Hypocreomycetidae</taxon>
        <taxon>Hypocreales</taxon>
        <taxon>Nectriaceae</taxon>
        <taxon>Fusarium</taxon>
        <taxon>Fusarium decemcellulare species complex</taxon>
    </lineage>
</organism>
<evidence type="ECO:0000313" key="1">
    <source>
        <dbReference type="EMBL" id="KAJ3527508.1"/>
    </source>
</evidence>
<proteinExistence type="predicted"/>
<reference evidence="1" key="1">
    <citation type="submission" date="2022-08" db="EMBL/GenBank/DDBJ databases">
        <title>Genome Sequence of Fusarium decemcellulare.</title>
        <authorList>
            <person name="Buettner E."/>
        </authorList>
    </citation>
    <scope>NUCLEOTIDE SEQUENCE</scope>
    <source>
        <strain evidence="1">Babe19</strain>
    </source>
</reference>
<accession>A0ACC1RX90</accession>
<gene>
    <name evidence="1" type="ORF">NM208_g10668</name>
</gene>
<dbReference type="Proteomes" id="UP001148629">
    <property type="component" value="Unassembled WGS sequence"/>
</dbReference>
<name>A0ACC1RX90_9HYPO</name>
<dbReference type="EMBL" id="JANRMS010001549">
    <property type="protein sequence ID" value="KAJ3527508.1"/>
    <property type="molecule type" value="Genomic_DNA"/>
</dbReference>
<sequence>MMPHAPTVCILAATITLFSGWTMWPSRSTPRQYLDQDAEDSILSPVGLICHVHSVIERLQASSPDSPVTLFSVLRLDPSEPPFHPADECASPYQPNYEAAKSKIAEAWAELTDNHDADMREWRDVFAGAAAVLLDDTSRTVYMKEVLPKIEAKMKEKGDPERGWKEVCDKKK</sequence>
<keyword evidence="2" id="KW-1185">Reference proteome</keyword>
<evidence type="ECO:0000313" key="2">
    <source>
        <dbReference type="Proteomes" id="UP001148629"/>
    </source>
</evidence>
<comment type="caution">
    <text evidence="1">The sequence shown here is derived from an EMBL/GenBank/DDBJ whole genome shotgun (WGS) entry which is preliminary data.</text>
</comment>
<protein>
    <submittedName>
        <fullName evidence="1">Uncharacterized protein</fullName>
    </submittedName>
</protein>